<reference evidence="1 2" key="1">
    <citation type="journal article" date="2018" name="Sci. Rep.">
        <title>Genomic signatures of local adaptation to the degree of environmental predictability in rotifers.</title>
        <authorList>
            <person name="Franch-Gras L."/>
            <person name="Hahn C."/>
            <person name="Garcia-Roger E.M."/>
            <person name="Carmona M.J."/>
            <person name="Serra M."/>
            <person name="Gomez A."/>
        </authorList>
    </citation>
    <scope>NUCLEOTIDE SEQUENCE [LARGE SCALE GENOMIC DNA]</scope>
    <source>
        <strain evidence="1">HYR1</strain>
    </source>
</reference>
<dbReference type="AlphaFoldDB" id="A0A3M7TA37"/>
<keyword evidence="2" id="KW-1185">Reference proteome</keyword>
<evidence type="ECO:0000313" key="2">
    <source>
        <dbReference type="Proteomes" id="UP000276133"/>
    </source>
</evidence>
<comment type="caution">
    <text evidence="1">The sequence shown here is derived from an EMBL/GenBank/DDBJ whole genome shotgun (WGS) entry which is preliminary data.</text>
</comment>
<proteinExistence type="predicted"/>
<name>A0A3M7TA37_BRAPC</name>
<sequence>MKNGVYGIFSGNKNLIEFFSNFQYVYDYAIFALIVNDNQVRPANTNTKVNKEYYIKHLDFFNFNQCLRSRFFAKL</sequence>
<protein>
    <submittedName>
        <fullName evidence="1">Uncharacterized protein</fullName>
    </submittedName>
</protein>
<accession>A0A3M7TA37</accession>
<evidence type="ECO:0000313" key="1">
    <source>
        <dbReference type="EMBL" id="RNA44974.1"/>
    </source>
</evidence>
<dbReference type="Proteomes" id="UP000276133">
    <property type="component" value="Unassembled WGS sequence"/>
</dbReference>
<organism evidence="1 2">
    <name type="scientific">Brachionus plicatilis</name>
    <name type="common">Marine rotifer</name>
    <name type="synonym">Brachionus muelleri</name>
    <dbReference type="NCBI Taxonomy" id="10195"/>
    <lineage>
        <taxon>Eukaryota</taxon>
        <taxon>Metazoa</taxon>
        <taxon>Spiralia</taxon>
        <taxon>Gnathifera</taxon>
        <taxon>Rotifera</taxon>
        <taxon>Eurotatoria</taxon>
        <taxon>Monogononta</taxon>
        <taxon>Pseudotrocha</taxon>
        <taxon>Ploima</taxon>
        <taxon>Brachionidae</taxon>
        <taxon>Brachionus</taxon>
    </lineage>
</organism>
<dbReference type="EMBL" id="REGN01000043">
    <property type="protein sequence ID" value="RNA44974.1"/>
    <property type="molecule type" value="Genomic_DNA"/>
</dbReference>
<gene>
    <name evidence="1" type="ORF">BpHYR1_052263</name>
</gene>